<evidence type="ECO:0000313" key="4">
    <source>
        <dbReference type="Proteomes" id="UP000198983"/>
    </source>
</evidence>
<accession>A0A1H1U888</accession>
<dbReference type="Pfam" id="PF00128">
    <property type="entry name" value="Alpha-amylase"/>
    <property type="match status" value="1"/>
</dbReference>
<dbReference type="AlphaFoldDB" id="A0A1H1U888"/>
<dbReference type="Gene3D" id="3.90.400.10">
    <property type="entry name" value="Oligo-1,6-glucosidase, Domain 2"/>
    <property type="match status" value="1"/>
</dbReference>
<protein>
    <submittedName>
        <fullName evidence="3">Alpha-glucosidase</fullName>
    </submittedName>
</protein>
<dbReference type="STRING" id="117157.SAMN04489717_3520"/>
<dbReference type="GO" id="GO:0004556">
    <property type="term" value="F:alpha-amylase activity"/>
    <property type="evidence" value="ECO:0007669"/>
    <property type="project" value="TreeGrafter"/>
</dbReference>
<dbReference type="InterPro" id="IPR022567">
    <property type="entry name" value="DUF3459"/>
</dbReference>
<dbReference type="InterPro" id="IPR017853">
    <property type="entry name" value="GH"/>
</dbReference>
<dbReference type="PANTHER" id="PTHR10357:SF179">
    <property type="entry name" value="NEUTRAL AND BASIC AMINO ACID TRANSPORT PROTEIN RBAT"/>
    <property type="match status" value="1"/>
</dbReference>
<name>A0A1H1U888_9ACTN</name>
<dbReference type="InterPro" id="IPR006047">
    <property type="entry name" value="GH13_cat_dom"/>
</dbReference>
<keyword evidence="4" id="KW-1185">Reference proteome</keyword>
<evidence type="ECO:0000259" key="2">
    <source>
        <dbReference type="SMART" id="SM00642"/>
    </source>
</evidence>
<evidence type="ECO:0000256" key="1">
    <source>
        <dbReference type="ARBA" id="ARBA00008061"/>
    </source>
</evidence>
<dbReference type="CDD" id="cd11332">
    <property type="entry name" value="AmyAc_OligoGlu_TS"/>
    <property type="match status" value="1"/>
</dbReference>
<dbReference type="SUPFAM" id="SSF51445">
    <property type="entry name" value="(Trans)glycosidases"/>
    <property type="match status" value="1"/>
</dbReference>
<dbReference type="RefSeq" id="WP_092654717.1">
    <property type="nucleotide sequence ID" value="NZ_LT629732.1"/>
</dbReference>
<dbReference type="Pfam" id="PF11941">
    <property type="entry name" value="DUF3459"/>
    <property type="match status" value="1"/>
</dbReference>
<gene>
    <name evidence="3" type="ORF">SAMN04489717_3520</name>
</gene>
<reference evidence="3 4" key="1">
    <citation type="submission" date="2016-10" db="EMBL/GenBank/DDBJ databases">
        <authorList>
            <person name="de Groot N.N."/>
        </authorList>
    </citation>
    <scope>NUCLEOTIDE SEQUENCE [LARGE SCALE GENOMIC DNA]</scope>
    <source>
        <strain evidence="3 4">DSM 22024</strain>
    </source>
</reference>
<comment type="similarity">
    <text evidence="1">Belongs to the glycosyl hydrolase 13 family.</text>
</comment>
<organism evidence="3 4">
    <name type="scientific">Actinopolymorpha singaporensis</name>
    <dbReference type="NCBI Taxonomy" id="117157"/>
    <lineage>
        <taxon>Bacteria</taxon>
        <taxon>Bacillati</taxon>
        <taxon>Actinomycetota</taxon>
        <taxon>Actinomycetes</taxon>
        <taxon>Propionibacteriales</taxon>
        <taxon>Actinopolymorphaceae</taxon>
        <taxon>Actinopolymorpha</taxon>
    </lineage>
</organism>
<dbReference type="Proteomes" id="UP000198983">
    <property type="component" value="Chromosome I"/>
</dbReference>
<dbReference type="SMART" id="SM00642">
    <property type="entry name" value="Aamy"/>
    <property type="match status" value="1"/>
</dbReference>
<dbReference type="PANTHER" id="PTHR10357">
    <property type="entry name" value="ALPHA-AMYLASE FAMILY MEMBER"/>
    <property type="match status" value="1"/>
</dbReference>
<dbReference type="InterPro" id="IPR045857">
    <property type="entry name" value="O16G_dom_2"/>
</dbReference>
<evidence type="ECO:0000313" key="3">
    <source>
        <dbReference type="EMBL" id="SDS68593.1"/>
    </source>
</evidence>
<sequence>MSNSSPNWWRTAVIYQIYIRSFADGNGDGIGDIAGIRSRLPYLAELGVDAIWITPWYVSPMADGGYDVADFRAIAPEFGTLAEAEEMIAEAHQLGLRVILDIVPNHTSDQHAWFKEALAADPGSPERARYWFRPGHGPDGAFPPNDWRSVFGGPAWTRLLDEEGVPEEWYLHLFAPEQPDLNWSNPEVRREFEDILRFWFDRGVDGFRIDVAHGMDKHPALPDIGWDDEELLAEPEIADHPHWDRDGVHDIYRSWRAVAESYAGTPEGARVFVAEAWVRTEANRLARYLRPDELHTAFNFDFLKRGWDAAQMRASVDHTLSSLNEVGAPPTWVLSNHDVIRHVTRYGRAAEDIAKPAGTVPVDVELGCARARAATLLMLSLPGGAYVYQGEELGLAEVEDLPVEALQDPIWERSGHKHRGRDGCRVPLPWSGEEPALGFGDAQPWLPQPAEWKELTVQAQTGDPNSVLSLYRQALSVRRSLAELSGAGEAGIEAELVWRDSDADVLAFDRGSSFRCVVNLGSEPVELPADAEVLLASAPLPDGKLPTDTSVWLRISS</sequence>
<dbReference type="Gene3D" id="3.20.20.80">
    <property type="entry name" value="Glycosidases"/>
    <property type="match status" value="1"/>
</dbReference>
<dbReference type="OrthoDB" id="9043248at2"/>
<dbReference type="EMBL" id="LT629732">
    <property type="protein sequence ID" value="SDS68593.1"/>
    <property type="molecule type" value="Genomic_DNA"/>
</dbReference>
<feature type="domain" description="Glycosyl hydrolase family 13 catalytic" evidence="2">
    <location>
        <begin position="16"/>
        <end position="425"/>
    </location>
</feature>
<dbReference type="GO" id="GO:0009313">
    <property type="term" value="P:oligosaccharide catabolic process"/>
    <property type="evidence" value="ECO:0007669"/>
    <property type="project" value="TreeGrafter"/>
</dbReference>
<proteinExistence type="inferred from homology"/>